<reference evidence="2 3" key="2">
    <citation type="journal article" date="2011" name="PLoS Genet.">
        <title>Caenorhabditis briggsae recombinant inbred line genotypes reveal inter-strain incompatibility and the evolution of recombination.</title>
        <authorList>
            <person name="Ross J.A."/>
            <person name="Koboldt D.C."/>
            <person name="Staisch J.E."/>
            <person name="Chamberlin H.M."/>
            <person name="Gupta B.P."/>
            <person name="Miller R.D."/>
            <person name="Baird S.E."/>
            <person name="Haag E.S."/>
        </authorList>
    </citation>
    <scope>NUCLEOTIDE SEQUENCE [LARGE SCALE GENOMIC DNA]</scope>
    <source>
        <strain evidence="2 3">AF16</strain>
    </source>
</reference>
<dbReference type="KEGG" id="cbr:CBG_08917"/>
<dbReference type="PANTHER" id="PTHR13295">
    <property type="entry name" value="GLUTAMATE CYSTEINE LIGASE REGULATORY SUBUNIT"/>
    <property type="match status" value="1"/>
</dbReference>
<organism evidence="2 3">
    <name type="scientific">Caenorhabditis briggsae</name>
    <dbReference type="NCBI Taxonomy" id="6238"/>
    <lineage>
        <taxon>Eukaryota</taxon>
        <taxon>Metazoa</taxon>
        <taxon>Ecdysozoa</taxon>
        <taxon>Nematoda</taxon>
        <taxon>Chromadorea</taxon>
        <taxon>Rhabditida</taxon>
        <taxon>Rhabditina</taxon>
        <taxon>Rhabditomorpha</taxon>
        <taxon>Rhabditoidea</taxon>
        <taxon>Rhabditidae</taxon>
        <taxon>Peloderinae</taxon>
        <taxon>Caenorhabditis</taxon>
    </lineage>
</organism>
<evidence type="ECO:0000313" key="4">
    <source>
        <dbReference type="WormBase" id="CBG08917"/>
    </source>
</evidence>
<dbReference type="GO" id="GO:1990609">
    <property type="term" value="F:glutamate-cysteine ligase regulator activity"/>
    <property type="evidence" value="ECO:0000318"/>
    <property type="project" value="GO_Central"/>
</dbReference>
<feature type="coiled-coil region" evidence="1">
    <location>
        <begin position="11"/>
        <end position="133"/>
    </location>
</feature>
<dbReference type="GO" id="GO:0006750">
    <property type="term" value="P:glutathione biosynthetic process"/>
    <property type="evidence" value="ECO:0000318"/>
    <property type="project" value="GO_Central"/>
</dbReference>
<dbReference type="GeneID" id="8590748"/>
<dbReference type="eggNOG" id="KOG3023">
    <property type="taxonomic scope" value="Eukaryota"/>
</dbReference>
<dbReference type="STRING" id="6238.A8X7P3"/>
<accession>A8X7P3</accession>
<keyword evidence="3" id="KW-1185">Reference proteome</keyword>
<dbReference type="HOGENOM" id="CLU_994765_0_0_1"/>
<dbReference type="GO" id="GO:0017109">
    <property type="term" value="C:glutamate-cysteine ligase complex"/>
    <property type="evidence" value="ECO:0000318"/>
    <property type="project" value="GO_Central"/>
</dbReference>
<evidence type="ECO:0000313" key="2">
    <source>
        <dbReference type="EMBL" id="CAP28654.2"/>
    </source>
</evidence>
<protein>
    <submittedName>
        <fullName evidence="2">Protein CBG08917</fullName>
    </submittedName>
</protein>
<dbReference type="PANTHER" id="PTHR13295:SF4">
    <property type="entry name" value="GLUTAMATE--CYSTEINE LIGASE REGULATORY SUBUNIT"/>
    <property type="match status" value="1"/>
</dbReference>
<dbReference type="CTD" id="8590748"/>
<keyword evidence="1" id="KW-0175">Coiled coil</keyword>
<dbReference type="WormBase" id="CBG08917">
    <property type="protein sequence ID" value="CBP43177"/>
    <property type="gene ID" value="WBGene00030621"/>
</dbReference>
<dbReference type="RefSeq" id="XP_045093873.1">
    <property type="nucleotide sequence ID" value="XM_045240768.1"/>
</dbReference>
<dbReference type="GO" id="GO:0035226">
    <property type="term" value="F:glutamate-cysteine ligase catalytic subunit binding"/>
    <property type="evidence" value="ECO:0000318"/>
    <property type="project" value="GO_Central"/>
</dbReference>
<dbReference type="InParanoid" id="A8X7P3"/>
<proteinExistence type="predicted"/>
<dbReference type="EMBL" id="HE601213">
    <property type="protein sequence ID" value="CAP28654.2"/>
    <property type="molecule type" value="Genomic_DNA"/>
</dbReference>
<name>A8X7P3_CAEBR</name>
<evidence type="ECO:0000313" key="3">
    <source>
        <dbReference type="Proteomes" id="UP000008549"/>
    </source>
</evidence>
<gene>
    <name evidence="2 4" type="ORF">CBG08917</name>
    <name evidence="2" type="ORF">CBG_08917</name>
</gene>
<evidence type="ECO:0000256" key="1">
    <source>
        <dbReference type="SAM" id="Coils"/>
    </source>
</evidence>
<dbReference type="AlphaFoldDB" id="A8X7P3"/>
<reference evidence="2 3" key="1">
    <citation type="journal article" date="2003" name="PLoS Biol.">
        <title>The genome sequence of Caenorhabditis briggsae: a platform for comparative genomics.</title>
        <authorList>
            <person name="Stein L.D."/>
            <person name="Bao Z."/>
            <person name="Blasiar D."/>
            <person name="Blumenthal T."/>
            <person name="Brent M.R."/>
            <person name="Chen N."/>
            <person name="Chinwalla A."/>
            <person name="Clarke L."/>
            <person name="Clee C."/>
            <person name="Coghlan A."/>
            <person name="Coulson A."/>
            <person name="D'Eustachio P."/>
            <person name="Fitch D.H."/>
            <person name="Fulton L.A."/>
            <person name="Fulton R.E."/>
            <person name="Griffiths-Jones S."/>
            <person name="Harris T.W."/>
            <person name="Hillier L.W."/>
            <person name="Kamath R."/>
            <person name="Kuwabara P.E."/>
            <person name="Mardis E.R."/>
            <person name="Marra M.A."/>
            <person name="Miner T.L."/>
            <person name="Minx P."/>
            <person name="Mullikin J.C."/>
            <person name="Plumb R.W."/>
            <person name="Rogers J."/>
            <person name="Schein J.E."/>
            <person name="Sohrmann M."/>
            <person name="Spieth J."/>
            <person name="Stajich J.E."/>
            <person name="Wei C."/>
            <person name="Willey D."/>
            <person name="Wilson R.K."/>
            <person name="Durbin R."/>
            <person name="Waterston R.H."/>
        </authorList>
    </citation>
    <scope>NUCLEOTIDE SEQUENCE [LARGE SCALE GENOMIC DNA]</scope>
    <source>
        <strain evidence="2 3">AF16</strain>
    </source>
</reference>
<sequence>MSLEYQLRRQMEEMQLQLGLLSSELTEMKRRNDELTMEKLNWERKSKTLEEKNKALTHKTGKLEAMNKVLNKVSKMLISKLQNANEKRSNLAEFVAILQENLLELEHTSQVKSDSLQKNMRFQQDRARKLKSALLEMIGDLTNFASDMRRKEQHLPTIGTNNIEDTQIQEFVAWANIMPSIHQLGTAPAQFQLRTGNINGNLELKCTNFSNSAEELEQWIALQSEDSINDNMEDDRMTLHSRNDLKVTFKIFMTKWEVESIEKAIEALKEKLKIKDIEVI</sequence>
<dbReference type="Proteomes" id="UP000008549">
    <property type="component" value="Unassembled WGS sequence"/>
</dbReference>
<dbReference type="InterPro" id="IPR032963">
    <property type="entry name" value="Gclm"/>
</dbReference>